<organism evidence="3 4">
    <name type="scientific">Actinokineospora spheciospongiae</name>
    <dbReference type="NCBI Taxonomy" id="909613"/>
    <lineage>
        <taxon>Bacteria</taxon>
        <taxon>Bacillati</taxon>
        <taxon>Actinomycetota</taxon>
        <taxon>Actinomycetes</taxon>
        <taxon>Pseudonocardiales</taxon>
        <taxon>Pseudonocardiaceae</taxon>
        <taxon>Actinokineospora</taxon>
    </lineage>
</organism>
<evidence type="ECO:0000313" key="4">
    <source>
        <dbReference type="Proteomes" id="UP000019277"/>
    </source>
</evidence>
<dbReference type="Gene3D" id="3.40.50.720">
    <property type="entry name" value="NAD(P)-binding Rossmann-like Domain"/>
    <property type="match status" value="1"/>
</dbReference>
<dbReference type="eggNOG" id="COG0604">
    <property type="taxonomic scope" value="Bacteria"/>
</dbReference>
<feature type="domain" description="Alcohol dehydrogenase-like C-terminal" evidence="2">
    <location>
        <begin position="69"/>
        <end position="117"/>
    </location>
</feature>
<dbReference type="PATRIC" id="fig|909613.9.peg.4493"/>
<comment type="caution">
    <text evidence="3">The sequence shown here is derived from an EMBL/GenBank/DDBJ whole genome shotgun (WGS) entry which is preliminary data.</text>
</comment>
<keyword evidence="4" id="KW-1185">Reference proteome</keyword>
<evidence type="ECO:0000256" key="1">
    <source>
        <dbReference type="ARBA" id="ARBA00022857"/>
    </source>
</evidence>
<gene>
    <name evidence="3" type="ORF">UO65_4491</name>
</gene>
<evidence type="ECO:0000313" key="3">
    <source>
        <dbReference type="EMBL" id="EWC60245.1"/>
    </source>
</evidence>
<dbReference type="PANTHER" id="PTHR44154:SF1">
    <property type="entry name" value="QUINONE OXIDOREDUCTASE"/>
    <property type="match status" value="1"/>
</dbReference>
<protein>
    <submittedName>
        <fullName evidence="3">Bifunctional protein: zinc-containing alcohol dehydrogenase</fullName>
    </submittedName>
</protein>
<dbReference type="PANTHER" id="PTHR44154">
    <property type="entry name" value="QUINONE OXIDOREDUCTASE"/>
    <property type="match status" value="1"/>
</dbReference>
<evidence type="ECO:0000259" key="2">
    <source>
        <dbReference type="Pfam" id="PF00107"/>
    </source>
</evidence>
<proteinExistence type="predicted"/>
<accession>W7IH77</accession>
<dbReference type="Gene3D" id="3.90.180.10">
    <property type="entry name" value="Medium-chain alcohol dehydrogenases, catalytic domain"/>
    <property type="match status" value="1"/>
</dbReference>
<dbReference type="InterPro" id="IPR036291">
    <property type="entry name" value="NAD(P)-bd_dom_sf"/>
</dbReference>
<dbReference type="Proteomes" id="UP000019277">
    <property type="component" value="Unassembled WGS sequence"/>
</dbReference>
<keyword evidence="1" id="KW-0521">NADP</keyword>
<name>W7IH77_9PSEU</name>
<dbReference type="EMBL" id="AYXG01000166">
    <property type="protein sequence ID" value="EWC60245.1"/>
    <property type="molecule type" value="Genomic_DNA"/>
</dbReference>
<dbReference type="InterPro" id="IPR013149">
    <property type="entry name" value="ADH-like_C"/>
</dbReference>
<dbReference type="STRING" id="909613.UO65_4491"/>
<dbReference type="Pfam" id="PF00107">
    <property type="entry name" value="ADH_zinc_N"/>
    <property type="match status" value="1"/>
</dbReference>
<reference evidence="3 4" key="1">
    <citation type="journal article" date="2014" name="Genome Announc.">
        <title>Draft Genome Sequence of the Antitrypanosomally Active Sponge-Associated Bacterium Actinokineospora sp. Strain EG49.</title>
        <authorList>
            <person name="Harjes J."/>
            <person name="Ryu T."/>
            <person name="Abdelmohsen U.R."/>
            <person name="Moitinho-Silva L."/>
            <person name="Horn H."/>
            <person name="Ravasi T."/>
            <person name="Hentschel U."/>
        </authorList>
    </citation>
    <scope>NUCLEOTIDE SEQUENCE [LARGE SCALE GENOMIC DNA]</scope>
    <source>
        <strain evidence="3 4">EG49</strain>
    </source>
</reference>
<dbReference type="AlphaFoldDB" id="W7IH77"/>
<dbReference type="InterPro" id="IPR051603">
    <property type="entry name" value="Zinc-ADH_QOR/CCCR"/>
</dbReference>
<sequence length="184" mass="19583">MFPAYSRVPLPTDSLPFIRRHGECVSPARGAEAAALPLTTITAWETLFERMGLTADSTGTLLVVGGAGGVGSMVVQLARGLTGVTVVATASRPESREWALTLGAHRVVDHRRLRAEVSDVNRVFSPFSEGNVETYAETARLVDAGVLRTTMTRKLTPTTPENLRAAHEAVEGSAMIGKIVVATE</sequence>
<dbReference type="SUPFAM" id="SSF51735">
    <property type="entry name" value="NAD(P)-binding Rossmann-fold domains"/>
    <property type="match status" value="1"/>
</dbReference>